<dbReference type="EMBL" id="VJVV01000002">
    <property type="protein sequence ID" value="TRO83081.1"/>
    <property type="molecule type" value="Genomic_DNA"/>
</dbReference>
<feature type="region of interest" description="Disordered" evidence="1">
    <location>
        <begin position="1"/>
        <end position="35"/>
    </location>
</feature>
<organism evidence="2 3">
    <name type="scientific">Trichloromonas acetexigens</name>
    <dbReference type="NCBI Taxonomy" id="38815"/>
    <lineage>
        <taxon>Bacteria</taxon>
        <taxon>Pseudomonadati</taxon>
        <taxon>Thermodesulfobacteriota</taxon>
        <taxon>Desulfuromonadia</taxon>
        <taxon>Desulfuromonadales</taxon>
        <taxon>Trichloromonadaceae</taxon>
        <taxon>Trichloromonas</taxon>
    </lineage>
</organism>
<dbReference type="OrthoDB" id="165650at2"/>
<keyword evidence="2" id="KW-0966">Cell projection</keyword>
<name>A0A550JIQ6_9BACT</name>
<comment type="caution">
    <text evidence="2">The sequence shown here is derived from an EMBL/GenBank/DDBJ whole genome shotgun (WGS) entry which is preliminary data.</text>
</comment>
<evidence type="ECO:0000313" key="2">
    <source>
        <dbReference type="EMBL" id="TRO83081.1"/>
    </source>
</evidence>
<proteinExistence type="predicted"/>
<keyword evidence="2" id="KW-0969">Cilium</keyword>
<dbReference type="Proteomes" id="UP000317155">
    <property type="component" value="Unassembled WGS sequence"/>
</dbReference>
<reference evidence="2 3" key="1">
    <citation type="submission" date="2019-07" db="EMBL/GenBank/DDBJ databases">
        <title>Insights of Desulfuromonas acetexigens electromicrobiology.</title>
        <authorList>
            <person name="Katuri K."/>
            <person name="Sapireddy V."/>
            <person name="Shaw D.R."/>
            <person name="Saikaly P."/>
        </authorList>
    </citation>
    <scope>NUCLEOTIDE SEQUENCE [LARGE SCALE GENOMIC DNA]</scope>
    <source>
        <strain evidence="2 3">2873</strain>
    </source>
</reference>
<accession>A0A550JIQ6</accession>
<keyword evidence="3" id="KW-1185">Reference proteome</keyword>
<protein>
    <submittedName>
        <fullName evidence="2">Flagellar protein</fullName>
    </submittedName>
</protein>
<sequence>MDEQLRIFPTPIQPAGNPGPARINKGSPRPGPSFGEILEGQLGKEPLRFSQHARQRMESRGIALAPEQLARVEQAVAQLDAKGGRDSLVLIDQTAMVVSVKNHTVVTVVDQNSLKDNVFTNIDSAIIA</sequence>
<evidence type="ECO:0000256" key="1">
    <source>
        <dbReference type="SAM" id="MobiDB-lite"/>
    </source>
</evidence>
<keyword evidence="2" id="KW-0282">Flagellum</keyword>
<dbReference type="NCBIfam" id="TIGR02530">
    <property type="entry name" value="flg_new"/>
    <property type="match status" value="1"/>
</dbReference>
<dbReference type="RefSeq" id="WP_092055487.1">
    <property type="nucleotide sequence ID" value="NZ_FOJJ01000012.1"/>
</dbReference>
<gene>
    <name evidence="2" type="ORF">FL622_03085</name>
</gene>
<dbReference type="InterPro" id="IPR013367">
    <property type="entry name" value="Flagellar_put"/>
</dbReference>
<evidence type="ECO:0000313" key="3">
    <source>
        <dbReference type="Proteomes" id="UP000317155"/>
    </source>
</evidence>
<dbReference type="Pfam" id="PF12611">
    <property type="entry name" value="Flagellar_put"/>
    <property type="match status" value="1"/>
</dbReference>
<dbReference type="AlphaFoldDB" id="A0A550JIQ6"/>